<dbReference type="Gene3D" id="1.10.10.1320">
    <property type="entry name" value="Anti-sigma factor, zinc-finger domain"/>
    <property type="match status" value="1"/>
</dbReference>
<dbReference type="InterPro" id="IPR014710">
    <property type="entry name" value="RmlC-like_jellyroll"/>
</dbReference>
<dbReference type="OrthoDB" id="2988517at2"/>
<dbReference type="Pfam" id="PF12973">
    <property type="entry name" value="Cupin_7"/>
    <property type="match status" value="1"/>
</dbReference>
<evidence type="ECO:0000259" key="1">
    <source>
        <dbReference type="Pfam" id="PF12973"/>
    </source>
</evidence>
<dbReference type="RefSeq" id="WP_054212035.1">
    <property type="nucleotide sequence ID" value="NZ_LGSZ01000095.1"/>
</dbReference>
<dbReference type="EMBL" id="LGSZ01000095">
    <property type="protein sequence ID" value="KPH73682.1"/>
    <property type="molecule type" value="Genomic_DNA"/>
</dbReference>
<dbReference type="InterPro" id="IPR012807">
    <property type="entry name" value="Anti-sigma_ChrR"/>
</dbReference>
<evidence type="ECO:0000313" key="2">
    <source>
        <dbReference type="EMBL" id="KPH73682.1"/>
    </source>
</evidence>
<organism evidence="2 3">
    <name type="scientific">Bosea vaviloviae</name>
    <dbReference type="NCBI Taxonomy" id="1526658"/>
    <lineage>
        <taxon>Bacteria</taxon>
        <taxon>Pseudomonadati</taxon>
        <taxon>Pseudomonadota</taxon>
        <taxon>Alphaproteobacteria</taxon>
        <taxon>Hyphomicrobiales</taxon>
        <taxon>Boseaceae</taxon>
        <taxon>Bosea</taxon>
    </lineage>
</organism>
<dbReference type="InterPro" id="IPR025979">
    <property type="entry name" value="ChrR-like_cupin_dom"/>
</dbReference>
<dbReference type="Proteomes" id="UP000037822">
    <property type="component" value="Unassembled WGS sequence"/>
</dbReference>
<dbReference type="InterPro" id="IPR011051">
    <property type="entry name" value="RmlC_Cupin_sf"/>
</dbReference>
<gene>
    <name evidence="2" type="ORF">AE618_26485</name>
</gene>
<name>A0A0N1F079_9HYPH</name>
<feature type="domain" description="ChrR-like cupin" evidence="1">
    <location>
        <begin position="100"/>
        <end position="186"/>
    </location>
</feature>
<dbReference type="Gene3D" id="2.60.120.10">
    <property type="entry name" value="Jelly Rolls"/>
    <property type="match status" value="1"/>
</dbReference>
<protein>
    <recommendedName>
        <fullName evidence="1">ChrR-like cupin domain-containing protein</fullName>
    </recommendedName>
</protein>
<comment type="caution">
    <text evidence="2">The sequence shown here is derived from an EMBL/GenBank/DDBJ whole genome shotgun (WGS) entry which is preliminary data.</text>
</comment>
<dbReference type="PATRIC" id="fig|1526658.3.peg.4841"/>
<dbReference type="NCBIfam" id="TIGR02451">
    <property type="entry name" value="anti_sig_ChrR"/>
    <property type="match status" value="1"/>
</dbReference>
<reference evidence="2 3" key="1">
    <citation type="submission" date="2015-07" db="EMBL/GenBank/DDBJ databases">
        <title>Whole genome sequencing of Bosea vaviloviae isolated from cave pool.</title>
        <authorList>
            <person name="Tan N.E.H."/>
            <person name="Lee Y.P."/>
            <person name="Gan H.M."/>
            <person name="Barton H."/>
            <person name="Savka M.A."/>
        </authorList>
    </citation>
    <scope>NUCLEOTIDE SEQUENCE [LARGE SCALE GENOMIC DNA]</scope>
    <source>
        <strain evidence="2 3">SD260</strain>
    </source>
</reference>
<dbReference type="InterPro" id="IPR041916">
    <property type="entry name" value="Anti_sigma_zinc_sf"/>
</dbReference>
<dbReference type="CDD" id="cd20301">
    <property type="entry name" value="cupin_ChrR"/>
    <property type="match status" value="1"/>
</dbReference>
<sequence>MSAAHRPSDETLAAFATGRLDEGLALVVATHLERDASSRRRMRSFQSVQGALLDGAEPVAMSIRATDVLARERDAAVMVEPGHSPETGLPRVLQPYTLGPWRPIGIGIAMRKVDVAGAEARVFMLRAGAGVALPHHKHSGLEWTTILSGAYEHQYGRYAAGDFDEADSEHEHTPRVDPVEGCTCIAAVTGDVLFQGWLGRLLQPLVRL</sequence>
<evidence type="ECO:0000313" key="3">
    <source>
        <dbReference type="Proteomes" id="UP000037822"/>
    </source>
</evidence>
<accession>A0A0N1F079</accession>
<proteinExistence type="predicted"/>
<dbReference type="SUPFAM" id="SSF51182">
    <property type="entry name" value="RmlC-like cupins"/>
    <property type="match status" value="1"/>
</dbReference>
<keyword evidence="3" id="KW-1185">Reference proteome</keyword>
<dbReference type="AlphaFoldDB" id="A0A0N1F079"/>